<dbReference type="Proteomes" id="UP000583556">
    <property type="component" value="Unassembled WGS sequence"/>
</dbReference>
<dbReference type="Gene3D" id="3.30.420.10">
    <property type="entry name" value="Ribonuclease H-like superfamily/Ribonuclease H"/>
    <property type="match status" value="1"/>
</dbReference>
<organism evidence="2 3">
    <name type="scientific">Novosphingobium olei</name>
    <dbReference type="NCBI Taxonomy" id="2728851"/>
    <lineage>
        <taxon>Bacteria</taxon>
        <taxon>Pseudomonadati</taxon>
        <taxon>Pseudomonadota</taxon>
        <taxon>Alphaproteobacteria</taxon>
        <taxon>Sphingomonadales</taxon>
        <taxon>Sphingomonadaceae</taxon>
        <taxon>Novosphingobium</taxon>
    </lineage>
</organism>
<dbReference type="EMBL" id="JABBGM010000001">
    <property type="protein sequence ID" value="NML92655.1"/>
    <property type="molecule type" value="Genomic_DNA"/>
</dbReference>
<dbReference type="InterPro" id="IPR002156">
    <property type="entry name" value="RNaseH_domain"/>
</dbReference>
<accession>A0A7Y0BLQ5</accession>
<keyword evidence="2" id="KW-0808">Transferase</keyword>
<dbReference type="SUPFAM" id="SSF53098">
    <property type="entry name" value="Ribonuclease H-like"/>
    <property type="match status" value="1"/>
</dbReference>
<evidence type="ECO:0000259" key="1">
    <source>
        <dbReference type="Pfam" id="PF13456"/>
    </source>
</evidence>
<dbReference type="InterPro" id="IPR036397">
    <property type="entry name" value="RNaseH_sf"/>
</dbReference>
<gene>
    <name evidence="2" type="ORF">HHL27_03080</name>
</gene>
<dbReference type="GO" id="GO:0003676">
    <property type="term" value="F:nucleic acid binding"/>
    <property type="evidence" value="ECO:0007669"/>
    <property type="project" value="InterPro"/>
</dbReference>
<protein>
    <submittedName>
        <fullName evidence="2">Reverse transcriptase-like protein</fullName>
    </submittedName>
</protein>
<dbReference type="InterPro" id="IPR012337">
    <property type="entry name" value="RNaseH-like_sf"/>
</dbReference>
<evidence type="ECO:0000313" key="2">
    <source>
        <dbReference type="EMBL" id="NML92655.1"/>
    </source>
</evidence>
<dbReference type="GO" id="GO:0003964">
    <property type="term" value="F:RNA-directed DNA polymerase activity"/>
    <property type="evidence" value="ECO:0007669"/>
    <property type="project" value="UniProtKB-KW"/>
</dbReference>
<dbReference type="RefSeq" id="WP_169491874.1">
    <property type="nucleotide sequence ID" value="NZ_JABBGM010000001.1"/>
</dbReference>
<comment type="caution">
    <text evidence="2">The sequence shown here is derived from an EMBL/GenBank/DDBJ whole genome shotgun (WGS) entry which is preliminary data.</text>
</comment>
<name>A0A7Y0BLQ5_9SPHN</name>
<feature type="domain" description="RNase H type-1" evidence="1">
    <location>
        <begin position="41"/>
        <end position="125"/>
    </location>
</feature>
<reference evidence="2 3" key="1">
    <citation type="submission" date="2020-04" db="EMBL/GenBank/DDBJ databases">
        <title>Novosphingobium sp. TW-4 isolated from soil.</title>
        <authorList>
            <person name="Dahal R.H."/>
            <person name="Chaudhary D.K."/>
        </authorList>
    </citation>
    <scope>NUCLEOTIDE SEQUENCE [LARGE SCALE GENOMIC DNA]</scope>
    <source>
        <strain evidence="2 3">TW-4</strain>
    </source>
</reference>
<keyword evidence="3" id="KW-1185">Reference proteome</keyword>
<sequence>MAKAARVKVFFDGGCRPNPGTMECAVVIGGEAFVRDDLGHGGSHEAEWRAAIEALRLARERDLSDFVLLGDALAVIAVIEGRTRARPEAAPLLAAFQALAGGEKVRVRYVPRGQNLAGVALAKRHPR</sequence>
<keyword evidence="2" id="KW-0695">RNA-directed DNA polymerase</keyword>
<keyword evidence="2" id="KW-0548">Nucleotidyltransferase</keyword>
<dbReference type="GO" id="GO:0004523">
    <property type="term" value="F:RNA-DNA hybrid ribonuclease activity"/>
    <property type="evidence" value="ECO:0007669"/>
    <property type="project" value="InterPro"/>
</dbReference>
<proteinExistence type="predicted"/>
<evidence type="ECO:0000313" key="3">
    <source>
        <dbReference type="Proteomes" id="UP000583556"/>
    </source>
</evidence>
<dbReference type="AlphaFoldDB" id="A0A7Y0BLQ5"/>
<dbReference type="Pfam" id="PF13456">
    <property type="entry name" value="RVT_3"/>
    <property type="match status" value="1"/>
</dbReference>